<evidence type="ECO:0000256" key="1">
    <source>
        <dbReference type="SAM" id="Coils"/>
    </source>
</evidence>
<feature type="coiled-coil region" evidence="1">
    <location>
        <begin position="26"/>
        <end position="81"/>
    </location>
</feature>
<dbReference type="Proteomes" id="UP000676336">
    <property type="component" value="Unassembled WGS sequence"/>
</dbReference>
<comment type="caution">
    <text evidence="3">The sequence shown here is derived from an EMBL/GenBank/DDBJ whole genome shotgun (WGS) entry which is preliminary data.</text>
</comment>
<evidence type="ECO:0000256" key="2">
    <source>
        <dbReference type="SAM" id="MobiDB-lite"/>
    </source>
</evidence>
<sequence>LGDEQKQWIQTWMDAVSNEHSEDICNDILTSRVTNLESALHSAKDELRSESQMRVKREMILDRLQEQLKTKEDELSRIRMAMDESNYPTTTTKKSLPDRTKSAPHFGGVQRK</sequence>
<feature type="non-terminal residue" evidence="3">
    <location>
        <position position="1"/>
    </location>
</feature>
<feature type="non-terminal residue" evidence="3">
    <location>
        <position position="112"/>
    </location>
</feature>
<gene>
    <name evidence="3" type="ORF">SMN809_LOCUS83882</name>
</gene>
<reference evidence="3" key="1">
    <citation type="submission" date="2021-02" db="EMBL/GenBank/DDBJ databases">
        <authorList>
            <person name="Nowell W R."/>
        </authorList>
    </citation>
    <scope>NUCLEOTIDE SEQUENCE</scope>
</reference>
<dbReference type="AlphaFoldDB" id="A0A8S3K1B5"/>
<evidence type="ECO:0000313" key="3">
    <source>
        <dbReference type="EMBL" id="CAF5224596.1"/>
    </source>
</evidence>
<feature type="region of interest" description="Disordered" evidence="2">
    <location>
        <begin position="82"/>
        <end position="112"/>
    </location>
</feature>
<organism evidence="3 4">
    <name type="scientific">Rotaria magnacalcarata</name>
    <dbReference type="NCBI Taxonomy" id="392030"/>
    <lineage>
        <taxon>Eukaryota</taxon>
        <taxon>Metazoa</taxon>
        <taxon>Spiralia</taxon>
        <taxon>Gnathifera</taxon>
        <taxon>Rotifera</taxon>
        <taxon>Eurotatoria</taxon>
        <taxon>Bdelloidea</taxon>
        <taxon>Philodinida</taxon>
        <taxon>Philodinidae</taxon>
        <taxon>Rotaria</taxon>
    </lineage>
</organism>
<name>A0A8S3K1B5_9BILA</name>
<protein>
    <submittedName>
        <fullName evidence="3">Uncharacterized protein</fullName>
    </submittedName>
</protein>
<evidence type="ECO:0000313" key="4">
    <source>
        <dbReference type="Proteomes" id="UP000676336"/>
    </source>
</evidence>
<dbReference type="EMBL" id="CAJOBI010357388">
    <property type="protein sequence ID" value="CAF5224596.1"/>
    <property type="molecule type" value="Genomic_DNA"/>
</dbReference>
<accession>A0A8S3K1B5</accession>
<keyword evidence="1" id="KW-0175">Coiled coil</keyword>
<proteinExistence type="predicted"/>